<feature type="compositionally biased region" description="Low complexity" evidence="3">
    <location>
        <begin position="1106"/>
        <end position="1123"/>
    </location>
</feature>
<feature type="domain" description="WH1" evidence="7">
    <location>
        <begin position="47"/>
        <end position="165"/>
    </location>
</feature>
<dbReference type="GO" id="GO:0005085">
    <property type="term" value="F:guanyl-nucleotide exchange factor activity"/>
    <property type="evidence" value="ECO:0007669"/>
    <property type="project" value="UniProtKB-KW"/>
</dbReference>
<dbReference type="CDD" id="cd00160">
    <property type="entry name" value="RhoGEF"/>
    <property type="match status" value="1"/>
</dbReference>
<dbReference type="GeneID" id="112457825"/>
<dbReference type="PROSITE" id="PS50229">
    <property type="entry name" value="WH1"/>
    <property type="match status" value="1"/>
</dbReference>
<feature type="region of interest" description="Disordered" evidence="3">
    <location>
        <begin position="173"/>
        <end position="206"/>
    </location>
</feature>
<dbReference type="CTD" id="43892"/>
<feature type="compositionally biased region" description="Polar residues" evidence="3">
    <location>
        <begin position="1789"/>
        <end position="1805"/>
    </location>
</feature>
<dbReference type="Gene3D" id="1.20.900.10">
    <property type="entry name" value="Dbl homology (DH) domain"/>
    <property type="match status" value="1"/>
</dbReference>
<evidence type="ECO:0000256" key="3">
    <source>
        <dbReference type="SAM" id="MobiDB-lite"/>
    </source>
</evidence>
<feature type="compositionally biased region" description="Polar residues" evidence="3">
    <location>
        <begin position="344"/>
        <end position="357"/>
    </location>
</feature>
<dbReference type="InterPro" id="IPR035899">
    <property type="entry name" value="DBL_dom_sf"/>
</dbReference>
<dbReference type="InterPro" id="IPR011993">
    <property type="entry name" value="PH-like_dom_sf"/>
</dbReference>
<protein>
    <submittedName>
        <fullName evidence="10">Protein still life, isoform SIF type 1 isoform X4</fullName>
    </submittedName>
</protein>
<feature type="compositionally biased region" description="Basic and acidic residues" evidence="3">
    <location>
        <begin position="279"/>
        <end position="288"/>
    </location>
</feature>
<feature type="compositionally biased region" description="Basic and acidic residues" evidence="3">
    <location>
        <begin position="757"/>
        <end position="780"/>
    </location>
</feature>
<evidence type="ECO:0000256" key="1">
    <source>
        <dbReference type="ARBA" id="ARBA00022658"/>
    </source>
</evidence>
<dbReference type="PROSITE" id="PS50003">
    <property type="entry name" value="PH_DOMAIN"/>
    <property type="match status" value="1"/>
</dbReference>
<dbReference type="SMART" id="SM00461">
    <property type="entry name" value="WH1"/>
    <property type="match status" value="1"/>
</dbReference>
<feature type="compositionally biased region" description="Low complexity" evidence="3">
    <location>
        <begin position="1398"/>
        <end position="1409"/>
    </location>
</feature>
<dbReference type="InterPro" id="IPR000697">
    <property type="entry name" value="WH1/EVH1_dom"/>
</dbReference>
<evidence type="ECO:0000256" key="2">
    <source>
        <dbReference type="ARBA" id="ARBA00022737"/>
    </source>
</evidence>
<dbReference type="InterPro" id="IPR043537">
    <property type="entry name" value="Tiam1/Tiam2/Sif"/>
</dbReference>
<feature type="compositionally biased region" description="Basic and acidic residues" evidence="3">
    <location>
        <begin position="501"/>
        <end position="510"/>
    </location>
</feature>
<feature type="region of interest" description="Disordered" evidence="3">
    <location>
        <begin position="1102"/>
        <end position="1128"/>
    </location>
</feature>
<dbReference type="InterPro" id="IPR001331">
    <property type="entry name" value="GDS_CDC24_CS"/>
</dbReference>
<gene>
    <name evidence="10" type="primary">LOC112457825</name>
</gene>
<dbReference type="Pfam" id="PF00169">
    <property type="entry name" value="PH"/>
    <property type="match status" value="1"/>
</dbReference>
<dbReference type="CDD" id="cd00136">
    <property type="entry name" value="PDZ_canonical"/>
    <property type="match status" value="1"/>
</dbReference>
<dbReference type="Proteomes" id="UP000504618">
    <property type="component" value="Unplaced"/>
</dbReference>
<dbReference type="Pfam" id="PF00621">
    <property type="entry name" value="RhoGEF"/>
    <property type="match status" value="1"/>
</dbReference>
<feature type="region of interest" description="Disordered" evidence="3">
    <location>
        <begin position="623"/>
        <end position="680"/>
    </location>
</feature>
<dbReference type="Gene3D" id="6.10.140.680">
    <property type="match status" value="1"/>
</dbReference>
<feature type="compositionally biased region" description="Polar residues" evidence="3">
    <location>
        <begin position="2009"/>
        <end position="2020"/>
    </location>
</feature>
<keyword evidence="9" id="KW-1185">Reference proteome</keyword>
<keyword evidence="1" id="KW-0344">Guanine-nucleotide releasing factor</keyword>
<feature type="compositionally biased region" description="Low complexity" evidence="3">
    <location>
        <begin position="1816"/>
        <end position="1830"/>
    </location>
</feature>
<dbReference type="PROSITE" id="PS50010">
    <property type="entry name" value="DH_2"/>
    <property type="match status" value="1"/>
</dbReference>
<dbReference type="SMART" id="SM00228">
    <property type="entry name" value="PDZ"/>
    <property type="match status" value="1"/>
</dbReference>
<name>A0A6J1Q5C2_9HYME</name>
<dbReference type="InterPro" id="IPR003116">
    <property type="entry name" value="RBD_dom"/>
</dbReference>
<dbReference type="Pfam" id="PF02196">
    <property type="entry name" value="RBD"/>
    <property type="match status" value="1"/>
</dbReference>
<feature type="compositionally biased region" description="Basic and acidic residues" evidence="3">
    <location>
        <begin position="648"/>
        <end position="680"/>
    </location>
</feature>
<reference evidence="10" key="1">
    <citation type="submission" date="2025-08" db="UniProtKB">
        <authorList>
            <consortium name="RefSeq"/>
        </authorList>
    </citation>
    <scope>IDENTIFICATION</scope>
    <source>
        <tissue evidence="10">Whole body</tissue>
    </source>
</reference>
<dbReference type="Gene3D" id="2.30.29.30">
    <property type="entry name" value="Pleckstrin-homology domain (PH domain)/Phosphotyrosine-binding domain (PTB)"/>
    <property type="match status" value="3"/>
</dbReference>
<dbReference type="RefSeq" id="XP_024876868.1">
    <property type="nucleotide sequence ID" value="XM_025021100.1"/>
</dbReference>
<dbReference type="FunFam" id="2.30.29.30:FF:000337">
    <property type="entry name" value="Protein still life, isoform SIF type"/>
    <property type="match status" value="1"/>
</dbReference>
<evidence type="ECO:0000259" key="7">
    <source>
        <dbReference type="PROSITE" id="PS50229"/>
    </source>
</evidence>
<dbReference type="SMART" id="SM00325">
    <property type="entry name" value="RhoGEF"/>
    <property type="match status" value="1"/>
</dbReference>
<dbReference type="PROSITE" id="PS00741">
    <property type="entry name" value="DH_1"/>
    <property type="match status" value="1"/>
</dbReference>
<dbReference type="CDD" id="cd01230">
    <property type="entry name" value="PH1_Tiam1_2"/>
    <property type="match status" value="1"/>
</dbReference>
<dbReference type="SUPFAM" id="SSF50729">
    <property type="entry name" value="PH domain-like"/>
    <property type="match status" value="3"/>
</dbReference>
<dbReference type="GO" id="GO:0007264">
    <property type="term" value="P:small GTPase-mediated signal transduction"/>
    <property type="evidence" value="ECO:0007669"/>
    <property type="project" value="InterPro"/>
</dbReference>
<dbReference type="InterPro" id="IPR000219">
    <property type="entry name" value="DH_dom"/>
</dbReference>
<dbReference type="SUPFAM" id="SSF50156">
    <property type="entry name" value="PDZ domain-like"/>
    <property type="match status" value="1"/>
</dbReference>
<dbReference type="Pfam" id="PF18385">
    <property type="entry name" value="Tiam_CC_Ex"/>
    <property type="match status" value="1"/>
</dbReference>
<feature type="domain" description="DH" evidence="5">
    <location>
        <begin position="1423"/>
        <end position="1617"/>
    </location>
</feature>
<evidence type="ECO:0000313" key="9">
    <source>
        <dbReference type="Proteomes" id="UP000504618"/>
    </source>
</evidence>
<feature type="domain" description="PDZ" evidence="6">
    <location>
        <begin position="1212"/>
        <end position="1288"/>
    </location>
</feature>
<keyword evidence="2" id="KW-0677">Repeat</keyword>
<dbReference type="Pfam" id="PF23014">
    <property type="entry name" value="PH_Tiam1"/>
    <property type="match status" value="1"/>
</dbReference>
<dbReference type="CDD" id="cd01255">
    <property type="entry name" value="PH2_Tiam1_2"/>
    <property type="match status" value="1"/>
</dbReference>
<feature type="compositionally biased region" description="Polar residues" evidence="3">
    <location>
        <begin position="253"/>
        <end position="271"/>
    </location>
</feature>
<accession>A0A6J1Q5C2</accession>
<evidence type="ECO:0000259" key="5">
    <source>
        <dbReference type="PROSITE" id="PS50010"/>
    </source>
</evidence>
<evidence type="ECO:0000259" key="6">
    <source>
        <dbReference type="PROSITE" id="PS50106"/>
    </source>
</evidence>
<evidence type="ECO:0000259" key="8">
    <source>
        <dbReference type="PROSITE" id="PS50898"/>
    </source>
</evidence>
<dbReference type="InterPro" id="IPR036034">
    <property type="entry name" value="PDZ_sf"/>
</dbReference>
<dbReference type="FunFam" id="2.30.29.30:FF:000373">
    <property type="entry name" value="Protein still life, isoform SIF type"/>
    <property type="match status" value="1"/>
</dbReference>
<dbReference type="SUPFAM" id="SSF48065">
    <property type="entry name" value="DBL homology domain (DH-domain)"/>
    <property type="match status" value="1"/>
</dbReference>
<dbReference type="PROSITE" id="PS50898">
    <property type="entry name" value="RBD"/>
    <property type="match status" value="1"/>
</dbReference>
<dbReference type="SMART" id="SM00233">
    <property type="entry name" value="PH"/>
    <property type="match status" value="2"/>
</dbReference>
<feature type="region of interest" description="Disordered" evidence="3">
    <location>
        <begin position="1967"/>
        <end position="2020"/>
    </location>
</feature>
<feature type="compositionally biased region" description="Low complexity" evidence="3">
    <location>
        <begin position="711"/>
        <end position="723"/>
    </location>
</feature>
<feature type="domain" description="PH" evidence="4">
    <location>
        <begin position="851"/>
        <end position="964"/>
    </location>
</feature>
<feature type="region of interest" description="Disordered" evidence="3">
    <location>
        <begin position="1390"/>
        <end position="1412"/>
    </location>
</feature>
<dbReference type="FunFam" id="2.30.29.30:FF:000065">
    <property type="entry name" value="T cell lymphoma invasion and metastasis 1"/>
    <property type="match status" value="1"/>
</dbReference>
<feature type="region of interest" description="Disordered" evidence="3">
    <location>
        <begin position="711"/>
        <end position="780"/>
    </location>
</feature>
<dbReference type="Gene3D" id="2.30.42.10">
    <property type="match status" value="1"/>
</dbReference>
<feature type="compositionally biased region" description="Basic and acidic residues" evidence="3">
    <location>
        <begin position="1889"/>
        <end position="1902"/>
    </location>
</feature>
<feature type="region of interest" description="Disordered" evidence="3">
    <location>
        <begin position="1789"/>
        <end position="1939"/>
    </location>
</feature>
<dbReference type="InterPro" id="IPR001478">
    <property type="entry name" value="PDZ"/>
</dbReference>
<organism evidence="9 10">
    <name type="scientific">Temnothorax curvispinosus</name>
    <dbReference type="NCBI Taxonomy" id="300111"/>
    <lineage>
        <taxon>Eukaryota</taxon>
        <taxon>Metazoa</taxon>
        <taxon>Ecdysozoa</taxon>
        <taxon>Arthropoda</taxon>
        <taxon>Hexapoda</taxon>
        <taxon>Insecta</taxon>
        <taxon>Pterygota</taxon>
        <taxon>Neoptera</taxon>
        <taxon>Endopterygota</taxon>
        <taxon>Hymenoptera</taxon>
        <taxon>Apocrita</taxon>
        <taxon>Aculeata</taxon>
        <taxon>Formicoidea</taxon>
        <taxon>Formicidae</taxon>
        <taxon>Myrmicinae</taxon>
        <taxon>Temnothorax</taxon>
    </lineage>
</organism>
<sequence>MGNKLSCSCAPLIRSKTYRYEDSPWQAGARGGMGGGGGRRGDTGHLLRCGSLRERKRLWAEVFHVNSSGGGTVKWQQVSEDLVPVNITCIQDSPECVFHITAYNSQVDKILDVRLVQPGTRIGQASECFVYWKDTVTNDTWGLNFTSPIDAKQFRECCSPSFKISRKASSSYSLKLEPPNKQKIKTRRKPLSTPASPSRSREPQCTCMTPEQFARLRSQDTRYRSPCGPSTLPRTMGRSTEMDMTPGRDKITAATSSASLYDNVNNTSGTPGKTPKAGDSAKQKEKQNETCQTTPKTANIGIGTVTVGSQIDSPDDKGSTISPKKQKSQDTSTQQNGIEMLKSEGTQAGGTLQSNPRSFHRKEQLHHTKSADYTELEMQNGNLFNIVNNNHGHRSKSKSTDDMRIENAQNGISLDSNTLKRMLKPMPSIDSPVTSPEMTRKRHSHHSYHYHPSNNNQKYMMQEVDNENYAHPYRAPYNNKFQGSRSAHDMSRQYSGGRGRTYLDSERNRCTGDMSPPSDNVIFDNQCYATTPSSSNGNSDMEQPNHCNSRRCNGGQTYQQSMQSVSTPGSPTSRLLLEYEMHLRNTLAKGMDAESYSLRTFEALLTQSMENLEFAENIPLNVQRTPHASRRRSSSNKSSTLPLSYRYCNERQNSKDRDGYYSDRNEMVREKRERDAERDRGYLSDYNSRCASCIGESARAQWFRHSDGWQSGSSTFGSGASSSINPGYSGHKRESPWDSLPSLRHEGSLNDSGYKSNRTDSLEQRGTFDRQDSVRSDYMSDRDGRYGIVQQASLESTDSRLCYLTSSEMSDDDRMSLTTAVSDDDDGESAINSPYRKQTGTAAASFNCTGAVRKAGFLSVKKWLLRKKHQIELAKKRGWRGYWVCLKGTTLLFYPCDSQESRAMEAAPKHLIIVDGAIMQPIPEHPKKDYIFCLSTAFGDAYLFQAPCQVELENWVNSIHSACAAAFARHRGKTGTLHLLQEEIFRLEKAIESDHKMKHMADLQQSVVSDVDTKQQINNQIVQWEENLERLHCEQFRLRCYMASLQSGELPNPKSLLTHVSRATKQTLNKLGVFTVSSFHAFICARSPSLLNNLLAGRGATKRRPPLLSRSNSGSSRRSLQISSRDEEKSVKVSVPENQLVSVFLRDAMTVEEFLASACTRKNLNPMEHFVRVKKRRDMEDHNYFVPHRTDLIETYLHTHEIVEVCAKILYQVELQRNTLEQMWGFSVEAELIENSDRQDELCCYVSRVEDKSVAMQNGIIKGDEIMVINGAIVSDLDMMYLESVLQEEVGLCMMMRSSRTEPPDLTGIMRVTDDIIDSLVCPPPPTDPPVISEEMISGLIVPAPGWSKENIMQECSSAGHMDNKQSSRTNSFEIENLLKTAEQVTGICRSPGETRKSSPTGSVVSSHSQALTPSRQLSDAEKLKKVILELIETERTYVKNLNNLLENYLEPLKRETFLSNAEINALFGNIQEIVTFQRQFLQNLDHAIEMEVDFNSFDHPSQFKGVLFSIGSAFLYYVNHFKLYSSFCASHSKAQKVLHPNEGNQALQEFLQARNPRQQHSSTLESYLIKPIQRILKYPLLLQQLRNLTDERSEEHQHLIEALKGMEKVAEHINEMQRIHEEYGAIFDHLFRQHQKSCKQPIDLSPGDLLYYGGVEWLNISDFLGKIKKGLELHAMCFVFKSAVVFLCKERLRQKKKLMGVSTKANSSEVEIIRYQVLIPVTEVQVRASSAKDMESHFLWELIHLRSQLQRRSEKVYVLSNSTTEFRNAFLKTIRQIIRESVRNMSIPSTKNMSQAPMSMTPRMSTGHVEKFSKQQVGQTQNGNGVTGTLSKKAMKQQLLSSSHKRKYSQSKQPVEHESSEDKDQEDAPVPQQQTFRSRSKTISDTSGEMKVEMDSGTKSEGEEDSQAFLGEKKNLGRTPNHLTLSTTSTISAGSTGSQARLIQSSHQPENYQPITVKELGSPIWKPRELPSLGEATTLPRKGKSAGEFADMSSSHSASRKSLIEINNCAQQPNFNNHV</sequence>
<evidence type="ECO:0000259" key="4">
    <source>
        <dbReference type="PROSITE" id="PS50003"/>
    </source>
</evidence>
<evidence type="ECO:0000313" key="10">
    <source>
        <dbReference type="RefSeq" id="XP_024876868.1"/>
    </source>
</evidence>
<dbReference type="InterPro" id="IPR055230">
    <property type="entry name" value="PH_Tiam1/2"/>
</dbReference>
<proteinExistence type="predicted"/>
<feature type="compositionally biased region" description="Polar residues" evidence="3">
    <location>
        <begin position="1872"/>
        <end position="1888"/>
    </location>
</feature>
<feature type="region of interest" description="Disordered" evidence="3">
    <location>
        <begin position="477"/>
        <end position="517"/>
    </location>
</feature>
<feature type="region of interest" description="Disordered" evidence="3">
    <location>
        <begin position="219"/>
        <end position="366"/>
    </location>
</feature>
<dbReference type="SMART" id="SM00455">
    <property type="entry name" value="RBD"/>
    <property type="match status" value="1"/>
</dbReference>
<dbReference type="PANTHER" id="PTHR46001:SF3">
    <property type="entry name" value="PROTEIN STILL LIFE, ISOFORM SIF TYPE 1"/>
    <property type="match status" value="1"/>
</dbReference>
<feature type="compositionally biased region" description="Low complexity" evidence="3">
    <location>
        <begin position="1924"/>
        <end position="1939"/>
    </location>
</feature>
<dbReference type="PANTHER" id="PTHR46001">
    <property type="entry name" value="TIAM (MAMMALIAN TUMOR INVASION AND METASTASIS FACTOR) HOMOLOG"/>
    <property type="match status" value="1"/>
</dbReference>
<feature type="domain" description="RBD" evidence="8">
    <location>
        <begin position="1129"/>
        <end position="1196"/>
    </location>
</feature>
<dbReference type="InterPro" id="IPR040655">
    <property type="entry name" value="TIAM1_CC-Ex"/>
</dbReference>
<dbReference type="PROSITE" id="PS50106">
    <property type="entry name" value="PDZ"/>
    <property type="match status" value="1"/>
</dbReference>
<dbReference type="InterPro" id="IPR001849">
    <property type="entry name" value="PH_domain"/>
</dbReference>